<evidence type="ECO:0000256" key="4">
    <source>
        <dbReference type="ARBA" id="ARBA00022946"/>
    </source>
</evidence>
<dbReference type="InterPro" id="IPR051035">
    <property type="entry name" value="Mito_inheritance_9"/>
</dbReference>
<protein>
    <recommendedName>
        <fullName evidence="3">Altered inheritance of mitochondria protein 9, mitochondrial</fullName>
    </recommendedName>
    <alternativeName>
        <fullName evidence="6">Found in mitochondrial proteome protein 29</fullName>
    </alternativeName>
</protein>
<dbReference type="InterPro" id="IPR002575">
    <property type="entry name" value="Aminoglycoside_PTrfase"/>
</dbReference>
<dbReference type="SUPFAM" id="SSF56112">
    <property type="entry name" value="Protein kinase-like (PK-like)"/>
    <property type="match status" value="1"/>
</dbReference>
<keyword evidence="5" id="KW-0496">Mitochondrion</keyword>
<dbReference type="GO" id="GO:0005739">
    <property type="term" value="C:mitochondrion"/>
    <property type="evidence" value="ECO:0007669"/>
    <property type="project" value="UniProtKB-SubCell"/>
</dbReference>
<evidence type="ECO:0000313" key="9">
    <source>
        <dbReference type="EMBL" id="KIW86010.1"/>
    </source>
</evidence>
<keyword evidence="10" id="KW-1185">Reference proteome</keyword>
<keyword evidence="4" id="KW-0809">Transit peptide</keyword>
<dbReference type="GeneID" id="25300894"/>
<evidence type="ECO:0000256" key="2">
    <source>
        <dbReference type="ARBA" id="ARBA00005543"/>
    </source>
</evidence>
<feature type="region of interest" description="Disordered" evidence="7">
    <location>
        <begin position="591"/>
        <end position="615"/>
    </location>
</feature>
<sequence length="615" mass="69234">MSKVPLSIHRYYLEDTLRLDDIILTTYVSPVSCTSTVQETSPPRISYVTFARNLQACLRHRSYGQLPAPGRFGFKMTTPTGFDPYAYTSGRWLRGDELERSARHITFDFDALCQRVIELCPGAASISNCEKKEGGFNRVFIFTTDNGQSIVTRLPFTLAGPPRLTTQSEVATIHYIQANTSIPIPKVLDWCDDASTSIGTEYIIMEHADGVQLHQIWPNMAGEQRIRCIKAIVQKIKEIANVEFPAYGSLYHATARLSSASKVPLNQDFCIGPHCGAMYWNCNPIEPRYYQNTKPNQGPWSDVVAYCDGLIDAGIARIPPDSDHQHRLRYQGSPSDHLHILDSGRSVIKKMSENSRILNAAVPTLLHPDFHKRNIFVSEDDPTVVTGIIDWQSASVEPAFWYADHIPDFAMSIPDPFGQRDPDSELCAKAFDACVQFLVPKLAGPRSLDESLFRPFRYCYRTWKDGAVAFLHELIETSQHWTSLGLPGSCPFTTPTPEELVIHQQYKRFVAAQELKRDLSGLLNTTSEGWVPSEAWETTVLAYKEIFANMLEAVLTNADPDDDEPIRDESDLREIWPFDLKDIYPQSRELGRSEAFSAPRPTAALSHCQTQGYEA</sequence>
<proteinExistence type="inferred from homology"/>
<evidence type="ECO:0000256" key="3">
    <source>
        <dbReference type="ARBA" id="ARBA00016197"/>
    </source>
</evidence>
<evidence type="ECO:0000256" key="1">
    <source>
        <dbReference type="ARBA" id="ARBA00004173"/>
    </source>
</evidence>
<reference evidence="9 10" key="1">
    <citation type="submission" date="2015-01" db="EMBL/GenBank/DDBJ databases">
        <title>The Genome Sequence of Fonsecaea pedrosoi CBS 271.37.</title>
        <authorList>
            <consortium name="The Broad Institute Genomics Platform"/>
            <person name="Cuomo C."/>
            <person name="de Hoog S."/>
            <person name="Gorbushina A."/>
            <person name="Stielow B."/>
            <person name="Teixiera M."/>
            <person name="Abouelleil A."/>
            <person name="Chapman S.B."/>
            <person name="Priest M."/>
            <person name="Young S.K."/>
            <person name="Wortman J."/>
            <person name="Nusbaum C."/>
            <person name="Birren B."/>
        </authorList>
    </citation>
    <scope>NUCLEOTIDE SEQUENCE [LARGE SCALE GENOMIC DNA]</scope>
    <source>
        <strain evidence="9 10">CBS 271.37</strain>
    </source>
</reference>
<accession>A0A0D2H599</accession>
<dbReference type="Pfam" id="PF01636">
    <property type="entry name" value="APH"/>
    <property type="match status" value="1"/>
</dbReference>
<organism evidence="9 10">
    <name type="scientific">Fonsecaea pedrosoi CBS 271.37</name>
    <dbReference type="NCBI Taxonomy" id="1442368"/>
    <lineage>
        <taxon>Eukaryota</taxon>
        <taxon>Fungi</taxon>
        <taxon>Dikarya</taxon>
        <taxon>Ascomycota</taxon>
        <taxon>Pezizomycotina</taxon>
        <taxon>Eurotiomycetes</taxon>
        <taxon>Chaetothyriomycetidae</taxon>
        <taxon>Chaetothyriales</taxon>
        <taxon>Herpotrichiellaceae</taxon>
        <taxon>Fonsecaea</taxon>
    </lineage>
</organism>
<dbReference type="Gene3D" id="3.90.1200.10">
    <property type="match status" value="1"/>
</dbReference>
<dbReference type="HOGENOM" id="CLU_019189_3_0_1"/>
<gene>
    <name evidence="9" type="ORF">Z517_01404</name>
</gene>
<comment type="similarity">
    <text evidence="2">Belongs to the AIM9 family.</text>
</comment>
<evidence type="ECO:0000256" key="6">
    <source>
        <dbReference type="ARBA" id="ARBA00031849"/>
    </source>
</evidence>
<name>A0A0D2H599_9EURO</name>
<evidence type="ECO:0000259" key="8">
    <source>
        <dbReference type="Pfam" id="PF01636"/>
    </source>
</evidence>
<dbReference type="STRING" id="1442368.A0A0D2H599"/>
<evidence type="ECO:0000256" key="5">
    <source>
        <dbReference type="ARBA" id="ARBA00023128"/>
    </source>
</evidence>
<dbReference type="Proteomes" id="UP000053029">
    <property type="component" value="Unassembled WGS sequence"/>
</dbReference>
<dbReference type="RefSeq" id="XP_013289818.1">
    <property type="nucleotide sequence ID" value="XM_013434364.1"/>
</dbReference>
<dbReference type="EMBL" id="KN846969">
    <property type="protein sequence ID" value="KIW86010.1"/>
    <property type="molecule type" value="Genomic_DNA"/>
</dbReference>
<feature type="domain" description="Aminoglycoside phosphotransferase" evidence="8">
    <location>
        <begin position="137"/>
        <end position="399"/>
    </location>
</feature>
<dbReference type="OrthoDB" id="2831558at2759"/>
<dbReference type="Gene3D" id="3.30.200.20">
    <property type="entry name" value="Phosphorylase Kinase, domain 1"/>
    <property type="match status" value="1"/>
</dbReference>
<comment type="subcellular location">
    <subcellularLocation>
        <location evidence="1">Mitochondrion</location>
    </subcellularLocation>
</comment>
<dbReference type="PANTHER" id="PTHR36091">
    <property type="entry name" value="ALTERED INHERITANCE OF MITOCHONDRIA PROTEIN 9, MITOCHONDRIAL"/>
    <property type="match status" value="1"/>
</dbReference>
<evidence type="ECO:0000313" key="10">
    <source>
        <dbReference type="Proteomes" id="UP000053029"/>
    </source>
</evidence>
<evidence type="ECO:0000256" key="7">
    <source>
        <dbReference type="SAM" id="MobiDB-lite"/>
    </source>
</evidence>
<dbReference type="PANTHER" id="PTHR36091:SF1">
    <property type="entry name" value="ALTERED INHERITANCE OF MITOCHONDRIA PROTEIN 9, MITOCHONDRIAL"/>
    <property type="match status" value="1"/>
</dbReference>
<dbReference type="InterPro" id="IPR011009">
    <property type="entry name" value="Kinase-like_dom_sf"/>
</dbReference>
<dbReference type="AlphaFoldDB" id="A0A0D2H599"/>
<dbReference type="VEuPathDB" id="FungiDB:Z517_01404"/>